<gene>
    <name evidence="1" type="ORF">O181_027523</name>
</gene>
<dbReference type="Proteomes" id="UP000765509">
    <property type="component" value="Unassembled WGS sequence"/>
</dbReference>
<accession>A0A9Q3H105</accession>
<sequence>MVRNGDRKSQLYCLKRLQRRNSYAVRLNRSIKLALQFATHRMYPFLNSSRLSTRPDNVSHDTEQDLYQLKQHSINGSLKKLATNRVLTWSRKSA</sequence>
<organism evidence="1 2">
    <name type="scientific">Austropuccinia psidii MF-1</name>
    <dbReference type="NCBI Taxonomy" id="1389203"/>
    <lineage>
        <taxon>Eukaryota</taxon>
        <taxon>Fungi</taxon>
        <taxon>Dikarya</taxon>
        <taxon>Basidiomycota</taxon>
        <taxon>Pucciniomycotina</taxon>
        <taxon>Pucciniomycetes</taxon>
        <taxon>Pucciniales</taxon>
        <taxon>Sphaerophragmiaceae</taxon>
        <taxon>Austropuccinia</taxon>
    </lineage>
</organism>
<keyword evidence="2" id="KW-1185">Reference proteome</keyword>
<comment type="caution">
    <text evidence="1">The sequence shown here is derived from an EMBL/GenBank/DDBJ whole genome shotgun (WGS) entry which is preliminary data.</text>
</comment>
<evidence type="ECO:0000313" key="1">
    <source>
        <dbReference type="EMBL" id="MBW0487808.1"/>
    </source>
</evidence>
<protein>
    <submittedName>
        <fullName evidence="1">Uncharacterized protein</fullName>
    </submittedName>
</protein>
<name>A0A9Q3H105_9BASI</name>
<proteinExistence type="predicted"/>
<evidence type="ECO:0000313" key="2">
    <source>
        <dbReference type="Proteomes" id="UP000765509"/>
    </source>
</evidence>
<reference evidence="1" key="1">
    <citation type="submission" date="2021-03" db="EMBL/GenBank/DDBJ databases">
        <title>Draft genome sequence of rust myrtle Austropuccinia psidii MF-1, a brazilian biotype.</title>
        <authorList>
            <person name="Quecine M.C."/>
            <person name="Pachon D.M.R."/>
            <person name="Bonatelli M.L."/>
            <person name="Correr F.H."/>
            <person name="Franceschini L.M."/>
            <person name="Leite T.F."/>
            <person name="Margarido G.R.A."/>
            <person name="Almeida C.A."/>
            <person name="Ferrarezi J.A."/>
            <person name="Labate C.A."/>
        </authorList>
    </citation>
    <scope>NUCLEOTIDE SEQUENCE</scope>
    <source>
        <strain evidence="1">MF-1</strain>
    </source>
</reference>
<dbReference type="AlphaFoldDB" id="A0A9Q3H105"/>
<dbReference type="EMBL" id="AVOT02009294">
    <property type="protein sequence ID" value="MBW0487808.1"/>
    <property type="molecule type" value="Genomic_DNA"/>
</dbReference>